<dbReference type="AlphaFoldDB" id="A0A011QNC3"/>
<comment type="subcellular location">
    <subcellularLocation>
        <location evidence="1">Cell envelope</location>
    </subcellularLocation>
</comment>
<gene>
    <name evidence="7" type="primary">psaA</name>
    <name evidence="7" type="ORF">AW11_00676</name>
</gene>
<evidence type="ECO:0000256" key="1">
    <source>
        <dbReference type="ARBA" id="ARBA00004196"/>
    </source>
</evidence>
<keyword evidence="5" id="KW-0732">Signal</keyword>
<evidence type="ECO:0000256" key="5">
    <source>
        <dbReference type="ARBA" id="ARBA00022729"/>
    </source>
</evidence>
<accession>A0A011QNC3</accession>
<proteinExistence type="inferred from homology"/>
<evidence type="ECO:0000256" key="3">
    <source>
        <dbReference type="ARBA" id="ARBA00022448"/>
    </source>
</evidence>
<sequence>MREKILNTLRLSLLSASPASSFLVTAVLVVFLGAQPGRAAAAESLPVVASFSILGDLVQRIGGEHVQVYTLVGPLADAHVYQPTPADVKTLARARLVVVNGLGFEGWIDRLMQSSGYRGPIVVASNGVTLLAKEVAIAGRRAAHDHAAGVDPHAWQDLAQARHYVDNIAVALAQVDPANKNAYQANAARLKAQIDLLDSEIRASLGRLPVARRVVVSSHDAFAYFARAYGIRFIAPVGVSTDAQPSAAAVGAIIRQIRQEKIPAMFIESISDPRLLERISAESGASIGGILYSDSLSPPGTAADSYLGMMRTNAKTLAAALAD</sequence>
<dbReference type="eggNOG" id="COG0803">
    <property type="taxonomic scope" value="Bacteria"/>
</dbReference>
<comment type="similarity">
    <text evidence="2 6">Belongs to the bacterial solute-binding protein 9 family.</text>
</comment>
<keyword evidence="3 6" id="KW-0813">Transport</keyword>
<dbReference type="STRING" id="1454004.AW11_00676"/>
<dbReference type="PRINTS" id="PR00691">
    <property type="entry name" value="ADHESINB"/>
</dbReference>
<dbReference type="EMBL" id="JEMY01000004">
    <property type="protein sequence ID" value="EXI90817.1"/>
    <property type="molecule type" value="Genomic_DNA"/>
</dbReference>
<comment type="caution">
    <text evidence="7">The sequence shown here is derived from an EMBL/GenBank/DDBJ whole genome shotgun (WGS) entry which is preliminary data.</text>
</comment>
<keyword evidence="8" id="KW-1185">Reference proteome</keyword>
<dbReference type="PANTHER" id="PTHR42953">
    <property type="entry name" value="HIGH-AFFINITY ZINC UPTAKE SYSTEM PROTEIN ZNUA-RELATED"/>
    <property type="match status" value="1"/>
</dbReference>
<dbReference type="PRINTS" id="PR00690">
    <property type="entry name" value="ADHESNFAMILY"/>
</dbReference>
<dbReference type="GO" id="GO:0046872">
    <property type="term" value="F:metal ion binding"/>
    <property type="evidence" value="ECO:0007669"/>
    <property type="project" value="UniProtKB-KW"/>
</dbReference>
<dbReference type="Gene3D" id="3.40.50.1980">
    <property type="entry name" value="Nitrogenase molybdenum iron protein domain"/>
    <property type="match status" value="2"/>
</dbReference>
<evidence type="ECO:0000256" key="6">
    <source>
        <dbReference type="RuleBase" id="RU003512"/>
    </source>
</evidence>
<keyword evidence="4" id="KW-0479">Metal-binding</keyword>
<evidence type="ECO:0000313" key="8">
    <source>
        <dbReference type="Proteomes" id="UP000022141"/>
    </source>
</evidence>
<dbReference type="PATRIC" id="fig|1454004.3.peg.703"/>
<evidence type="ECO:0000313" key="7">
    <source>
        <dbReference type="EMBL" id="EXI90817.1"/>
    </source>
</evidence>
<evidence type="ECO:0000256" key="2">
    <source>
        <dbReference type="ARBA" id="ARBA00011028"/>
    </source>
</evidence>
<evidence type="ECO:0000256" key="4">
    <source>
        <dbReference type="ARBA" id="ARBA00022723"/>
    </source>
</evidence>
<dbReference type="PANTHER" id="PTHR42953:SF1">
    <property type="entry name" value="METAL-BINDING PROTEIN HI_0362-RELATED"/>
    <property type="match status" value="1"/>
</dbReference>
<dbReference type="InterPro" id="IPR006128">
    <property type="entry name" value="Lipoprotein_PsaA-like"/>
</dbReference>
<dbReference type="Proteomes" id="UP000022141">
    <property type="component" value="Unassembled WGS sequence"/>
</dbReference>
<dbReference type="InterPro" id="IPR006129">
    <property type="entry name" value="AdhesinB"/>
</dbReference>
<dbReference type="GO" id="GO:0030001">
    <property type="term" value="P:metal ion transport"/>
    <property type="evidence" value="ECO:0007669"/>
    <property type="project" value="InterPro"/>
</dbReference>
<reference evidence="7" key="1">
    <citation type="submission" date="2014-02" db="EMBL/GenBank/DDBJ databases">
        <title>Expanding our view of genomic diversity in Candidatus Accumulibacter clades.</title>
        <authorList>
            <person name="Skennerton C.T."/>
            <person name="Barr J.J."/>
            <person name="Slater F.R."/>
            <person name="Bond P.L."/>
            <person name="Tyson G.W."/>
        </authorList>
    </citation>
    <scope>NUCLEOTIDE SEQUENCE [LARGE SCALE GENOMIC DNA]</scope>
</reference>
<organism evidence="7 8">
    <name type="scientific">Accumulibacter regalis</name>
    <dbReference type="NCBI Taxonomy" id="522306"/>
    <lineage>
        <taxon>Bacteria</taxon>
        <taxon>Pseudomonadati</taxon>
        <taxon>Pseudomonadota</taxon>
        <taxon>Betaproteobacteria</taxon>
        <taxon>Candidatus Accumulibacter</taxon>
    </lineage>
</organism>
<dbReference type="Pfam" id="PF01297">
    <property type="entry name" value="ZnuA"/>
    <property type="match status" value="1"/>
</dbReference>
<dbReference type="GO" id="GO:0030313">
    <property type="term" value="C:cell envelope"/>
    <property type="evidence" value="ECO:0007669"/>
    <property type="project" value="UniProtKB-SubCell"/>
</dbReference>
<name>A0A011QNC3_ACCRE</name>
<dbReference type="InterPro" id="IPR050492">
    <property type="entry name" value="Bact_metal-bind_prot9"/>
</dbReference>
<dbReference type="GO" id="GO:0007155">
    <property type="term" value="P:cell adhesion"/>
    <property type="evidence" value="ECO:0007669"/>
    <property type="project" value="InterPro"/>
</dbReference>
<dbReference type="SUPFAM" id="SSF53807">
    <property type="entry name" value="Helical backbone' metal receptor"/>
    <property type="match status" value="1"/>
</dbReference>
<dbReference type="InterPro" id="IPR006127">
    <property type="entry name" value="ZnuA-like"/>
</dbReference>
<protein>
    <submittedName>
        <fullName evidence="7">Pneumococcal surface adhesin A</fullName>
    </submittedName>
</protein>